<dbReference type="PRINTS" id="PR00455">
    <property type="entry name" value="HTHTETR"/>
</dbReference>
<accession>A0A9J7AXI9</accession>
<dbReference type="Proteomes" id="UP001060336">
    <property type="component" value="Chromosome"/>
</dbReference>
<proteinExistence type="predicted"/>
<organism evidence="6 7">
    <name type="scientific">Nisaea acidiphila</name>
    <dbReference type="NCBI Taxonomy" id="1862145"/>
    <lineage>
        <taxon>Bacteria</taxon>
        <taxon>Pseudomonadati</taxon>
        <taxon>Pseudomonadota</taxon>
        <taxon>Alphaproteobacteria</taxon>
        <taxon>Rhodospirillales</taxon>
        <taxon>Thalassobaculaceae</taxon>
        <taxon>Nisaea</taxon>
    </lineage>
</organism>
<evidence type="ECO:0000313" key="6">
    <source>
        <dbReference type="EMBL" id="UUX50972.1"/>
    </source>
</evidence>
<gene>
    <name evidence="6" type="ORF">NUH88_04595</name>
</gene>
<evidence type="ECO:0000313" key="7">
    <source>
        <dbReference type="Proteomes" id="UP001060336"/>
    </source>
</evidence>
<keyword evidence="3" id="KW-0804">Transcription</keyword>
<keyword evidence="2 4" id="KW-0238">DNA-binding</keyword>
<dbReference type="InterPro" id="IPR009057">
    <property type="entry name" value="Homeodomain-like_sf"/>
</dbReference>
<feature type="DNA-binding region" description="H-T-H motif" evidence="4">
    <location>
        <begin position="38"/>
        <end position="57"/>
    </location>
</feature>
<dbReference type="Pfam" id="PF00440">
    <property type="entry name" value="TetR_N"/>
    <property type="match status" value="1"/>
</dbReference>
<dbReference type="Pfam" id="PF21351">
    <property type="entry name" value="TetR_C_41"/>
    <property type="match status" value="1"/>
</dbReference>
<name>A0A9J7AXI9_9PROT</name>
<dbReference type="RefSeq" id="WP_257770237.1">
    <property type="nucleotide sequence ID" value="NZ_CP102480.1"/>
</dbReference>
<keyword evidence="1" id="KW-0805">Transcription regulation</keyword>
<reference evidence="6" key="1">
    <citation type="submission" date="2022-08" db="EMBL/GenBank/DDBJ databases">
        <title>Nisaea acidiphila sp. nov., isolated from a marine algal debris and emended description of the genus Nisaea Urios et al. 2008.</title>
        <authorList>
            <person name="Kwon K."/>
        </authorList>
    </citation>
    <scope>NUCLEOTIDE SEQUENCE</scope>
    <source>
        <strain evidence="6">MEBiC11861</strain>
    </source>
</reference>
<evidence type="ECO:0000256" key="1">
    <source>
        <dbReference type="ARBA" id="ARBA00023015"/>
    </source>
</evidence>
<sequence length="206" mass="21996">MQQKPARRSNRERTEETRSALLAAGRTLFIEKGYAETGTPEIVKAANVTRGALYHHFRDKEDLFRAVVRQEARAVGEEIEASVTETIAPLEALKDGSAAYFNAMAIPGRARLLLLDGPAVLGPEEMSRIDRETGGGSLLEGLAALRGNASDQETRALADMLSAAFDRAALAIAFGESRTEYEAAMGILLEGLFGTGENASSNGNPG</sequence>
<protein>
    <submittedName>
        <fullName evidence="6">TetR/AcrR family transcriptional regulator</fullName>
    </submittedName>
</protein>
<dbReference type="GO" id="GO:0003700">
    <property type="term" value="F:DNA-binding transcription factor activity"/>
    <property type="evidence" value="ECO:0007669"/>
    <property type="project" value="TreeGrafter"/>
</dbReference>
<dbReference type="Gene3D" id="1.10.357.10">
    <property type="entry name" value="Tetracycline Repressor, domain 2"/>
    <property type="match status" value="1"/>
</dbReference>
<dbReference type="EMBL" id="CP102480">
    <property type="protein sequence ID" value="UUX50972.1"/>
    <property type="molecule type" value="Genomic_DNA"/>
</dbReference>
<dbReference type="SUPFAM" id="SSF46689">
    <property type="entry name" value="Homeodomain-like"/>
    <property type="match status" value="1"/>
</dbReference>
<feature type="domain" description="HTH tetR-type" evidence="5">
    <location>
        <begin position="15"/>
        <end position="75"/>
    </location>
</feature>
<evidence type="ECO:0000259" key="5">
    <source>
        <dbReference type="PROSITE" id="PS50977"/>
    </source>
</evidence>
<dbReference type="PANTHER" id="PTHR30055">
    <property type="entry name" value="HTH-TYPE TRANSCRIPTIONAL REGULATOR RUTR"/>
    <property type="match status" value="1"/>
</dbReference>
<dbReference type="InterPro" id="IPR049484">
    <property type="entry name" value="Rv0078-like_C"/>
</dbReference>
<evidence type="ECO:0000256" key="3">
    <source>
        <dbReference type="ARBA" id="ARBA00023163"/>
    </source>
</evidence>
<evidence type="ECO:0000256" key="2">
    <source>
        <dbReference type="ARBA" id="ARBA00023125"/>
    </source>
</evidence>
<keyword evidence="7" id="KW-1185">Reference proteome</keyword>
<dbReference type="GO" id="GO:0000976">
    <property type="term" value="F:transcription cis-regulatory region binding"/>
    <property type="evidence" value="ECO:0007669"/>
    <property type="project" value="TreeGrafter"/>
</dbReference>
<dbReference type="AlphaFoldDB" id="A0A9J7AXI9"/>
<dbReference type="InterPro" id="IPR050109">
    <property type="entry name" value="HTH-type_TetR-like_transc_reg"/>
</dbReference>
<dbReference type="PROSITE" id="PS50977">
    <property type="entry name" value="HTH_TETR_2"/>
    <property type="match status" value="1"/>
</dbReference>
<dbReference type="KEGG" id="naci:NUH88_04595"/>
<dbReference type="InterPro" id="IPR001647">
    <property type="entry name" value="HTH_TetR"/>
</dbReference>
<evidence type="ECO:0000256" key="4">
    <source>
        <dbReference type="PROSITE-ProRule" id="PRU00335"/>
    </source>
</evidence>
<dbReference type="PANTHER" id="PTHR30055:SF234">
    <property type="entry name" value="HTH-TYPE TRANSCRIPTIONAL REGULATOR BETI"/>
    <property type="match status" value="1"/>
</dbReference>